<dbReference type="InterPro" id="IPR014327">
    <property type="entry name" value="RNA_pol_sigma70_bacteroid"/>
</dbReference>
<dbReference type="RefSeq" id="WP_379024389.1">
    <property type="nucleotide sequence ID" value="NZ_JBHRTA010000038.1"/>
</dbReference>
<name>A0ABV7JLX0_9SPHI</name>
<sequence>MTNYSEDTDEVLFALLRDGDQRAFKALYERYWTPLWSYARNAINDPGDAEDIVQELFMTLWEKRASLRISTSLKAYLYRSTLNKVIDRADRSKYRLSYLQDLKRTYVEGNYATDSKLFEKELVQRFEACLGKMPPKMRTIFTLSRHHMMTHQQISDSLKISRDNVNRQIKNALILLKKSVLIGYATLILKYFLP</sequence>
<dbReference type="InterPro" id="IPR007627">
    <property type="entry name" value="RNA_pol_sigma70_r2"/>
</dbReference>
<dbReference type="EMBL" id="JBHRTA010000038">
    <property type="protein sequence ID" value="MFC3199098.1"/>
    <property type="molecule type" value="Genomic_DNA"/>
</dbReference>
<comment type="similarity">
    <text evidence="1">Belongs to the sigma-70 factor family. ECF subfamily.</text>
</comment>
<organism evidence="7 8">
    <name type="scientific">Parapedobacter deserti</name>
    <dbReference type="NCBI Taxonomy" id="1912957"/>
    <lineage>
        <taxon>Bacteria</taxon>
        <taxon>Pseudomonadati</taxon>
        <taxon>Bacteroidota</taxon>
        <taxon>Sphingobacteriia</taxon>
        <taxon>Sphingobacteriales</taxon>
        <taxon>Sphingobacteriaceae</taxon>
        <taxon>Parapedobacter</taxon>
    </lineage>
</organism>
<keyword evidence="2" id="KW-0805">Transcription regulation</keyword>
<dbReference type="Pfam" id="PF04542">
    <property type="entry name" value="Sigma70_r2"/>
    <property type="match status" value="1"/>
</dbReference>
<comment type="caution">
    <text evidence="7">The sequence shown here is derived from an EMBL/GenBank/DDBJ whole genome shotgun (WGS) entry which is preliminary data.</text>
</comment>
<evidence type="ECO:0000313" key="8">
    <source>
        <dbReference type="Proteomes" id="UP001595526"/>
    </source>
</evidence>
<dbReference type="InterPro" id="IPR036388">
    <property type="entry name" value="WH-like_DNA-bd_sf"/>
</dbReference>
<reference evidence="8" key="1">
    <citation type="journal article" date="2019" name="Int. J. Syst. Evol. Microbiol.">
        <title>The Global Catalogue of Microorganisms (GCM) 10K type strain sequencing project: providing services to taxonomists for standard genome sequencing and annotation.</title>
        <authorList>
            <consortium name="The Broad Institute Genomics Platform"/>
            <consortium name="The Broad Institute Genome Sequencing Center for Infectious Disease"/>
            <person name="Wu L."/>
            <person name="Ma J."/>
        </authorList>
    </citation>
    <scope>NUCLEOTIDE SEQUENCE [LARGE SCALE GENOMIC DNA]</scope>
    <source>
        <strain evidence="8">KCTC 52416</strain>
    </source>
</reference>
<dbReference type="PANTHER" id="PTHR43133:SF46">
    <property type="entry name" value="RNA POLYMERASE SIGMA-70 FACTOR ECF SUBFAMILY"/>
    <property type="match status" value="1"/>
</dbReference>
<gene>
    <name evidence="7" type="ORF">ACFOET_15845</name>
</gene>
<evidence type="ECO:0000256" key="3">
    <source>
        <dbReference type="ARBA" id="ARBA00023082"/>
    </source>
</evidence>
<dbReference type="Gene3D" id="1.10.10.10">
    <property type="entry name" value="Winged helix-like DNA-binding domain superfamily/Winged helix DNA-binding domain"/>
    <property type="match status" value="1"/>
</dbReference>
<dbReference type="InterPro" id="IPR013325">
    <property type="entry name" value="RNA_pol_sigma_r2"/>
</dbReference>
<evidence type="ECO:0000256" key="1">
    <source>
        <dbReference type="ARBA" id="ARBA00010641"/>
    </source>
</evidence>
<dbReference type="NCBIfam" id="TIGR02937">
    <property type="entry name" value="sigma70-ECF"/>
    <property type="match status" value="1"/>
</dbReference>
<evidence type="ECO:0000259" key="6">
    <source>
        <dbReference type="Pfam" id="PF08281"/>
    </source>
</evidence>
<evidence type="ECO:0000256" key="2">
    <source>
        <dbReference type="ARBA" id="ARBA00023015"/>
    </source>
</evidence>
<accession>A0ABV7JLX0</accession>
<evidence type="ECO:0000256" key="4">
    <source>
        <dbReference type="ARBA" id="ARBA00023163"/>
    </source>
</evidence>
<proteinExistence type="inferred from homology"/>
<dbReference type="InterPro" id="IPR013249">
    <property type="entry name" value="RNA_pol_sigma70_r4_t2"/>
</dbReference>
<evidence type="ECO:0000259" key="5">
    <source>
        <dbReference type="Pfam" id="PF04542"/>
    </source>
</evidence>
<dbReference type="InterPro" id="IPR014284">
    <property type="entry name" value="RNA_pol_sigma-70_dom"/>
</dbReference>
<dbReference type="SUPFAM" id="SSF88659">
    <property type="entry name" value="Sigma3 and sigma4 domains of RNA polymerase sigma factors"/>
    <property type="match status" value="1"/>
</dbReference>
<dbReference type="SUPFAM" id="SSF88946">
    <property type="entry name" value="Sigma2 domain of RNA polymerase sigma factors"/>
    <property type="match status" value="1"/>
</dbReference>
<dbReference type="NCBIfam" id="TIGR02985">
    <property type="entry name" value="Sig70_bacteroi1"/>
    <property type="match status" value="1"/>
</dbReference>
<dbReference type="Gene3D" id="1.10.1740.10">
    <property type="match status" value="1"/>
</dbReference>
<protein>
    <submittedName>
        <fullName evidence="7">RNA polymerase sigma factor</fullName>
    </submittedName>
</protein>
<dbReference type="Pfam" id="PF08281">
    <property type="entry name" value="Sigma70_r4_2"/>
    <property type="match status" value="1"/>
</dbReference>
<evidence type="ECO:0000313" key="7">
    <source>
        <dbReference type="EMBL" id="MFC3199098.1"/>
    </source>
</evidence>
<keyword evidence="8" id="KW-1185">Reference proteome</keyword>
<keyword evidence="3" id="KW-0731">Sigma factor</keyword>
<dbReference type="InterPro" id="IPR039425">
    <property type="entry name" value="RNA_pol_sigma-70-like"/>
</dbReference>
<feature type="domain" description="RNA polymerase sigma-70 region 2" evidence="5">
    <location>
        <begin position="27"/>
        <end position="91"/>
    </location>
</feature>
<dbReference type="PANTHER" id="PTHR43133">
    <property type="entry name" value="RNA POLYMERASE ECF-TYPE SIGMA FACTO"/>
    <property type="match status" value="1"/>
</dbReference>
<dbReference type="Proteomes" id="UP001595526">
    <property type="component" value="Unassembled WGS sequence"/>
</dbReference>
<keyword evidence="4" id="KW-0804">Transcription</keyword>
<dbReference type="InterPro" id="IPR013324">
    <property type="entry name" value="RNA_pol_sigma_r3/r4-like"/>
</dbReference>
<feature type="domain" description="RNA polymerase sigma factor 70 region 4 type 2" evidence="6">
    <location>
        <begin position="125"/>
        <end position="173"/>
    </location>
</feature>